<organism evidence="2 3">
    <name type="scientific">Giardia muris</name>
    <dbReference type="NCBI Taxonomy" id="5742"/>
    <lineage>
        <taxon>Eukaryota</taxon>
        <taxon>Metamonada</taxon>
        <taxon>Diplomonadida</taxon>
        <taxon>Hexamitidae</taxon>
        <taxon>Giardiinae</taxon>
        <taxon>Giardia</taxon>
    </lineage>
</organism>
<comment type="caution">
    <text evidence="2">The sequence shown here is derived from an EMBL/GenBank/DDBJ whole genome shotgun (WGS) entry which is preliminary data.</text>
</comment>
<dbReference type="EMBL" id="VDLU01000003">
    <property type="protein sequence ID" value="TNJ28000.1"/>
    <property type="molecule type" value="Genomic_DNA"/>
</dbReference>
<keyword evidence="2" id="KW-0808">Transferase</keyword>
<accession>A0A4Z1SQN6</accession>
<dbReference type="Proteomes" id="UP000315496">
    <property type="component" value="Chromosome 3"/>
</dbReference>
<dbReference type="InterPro" id="IPR011009">
    <property type="entry name" value="Kinase-like_dom_sf"/>
</dbReference>
<name>A0A4Z1SQN6_GIAMU</name>
<dbReference type="Pfam" id="PF01633">
    <property type="entry name" value="Choline_kinase"/>
    <property type="match status" value="1"/>
</dbReference>
<dbReference type="AlphaFoldDB" id="A0A4Z1SQN6"/>
<comment type="similarity">
    <text evidence="1">Belongs to the choline/ethanolamine kinase family.</text>
</comment>
<dbReference type="OrthoDB" id="10267235at2759"/>
<sequence length="317" mass="35417">MINSIGISKIAHDLVTEVLGDEYLIVGTKSGCNNRVLFLTSQSDSRIYVLKEASARSRLSMEAGMLEIVAGGPLATPRAYSNSNVLLTEYVEGYLLGDDSTLLAPPNLPRVARAISLLHAHYVRRTTAPLQMFLRVITPPFFEPDVCTLFNRLYAPDSIPTGPDLWTCVCHNDLHSGNIIFTHNGTAKFIDWEYASIGYNLFDVACLFFEVPGVSCDLSFFPSVETRRSFYREYYQSACASMDLDLADLDLDLVDIHCLYFIPLVAGYWAHWSLGREGFETYTATRRLVAYEGVKYLAGEGKLTDALKKVGFSQFDH</sequence>
<gene>
    <name evidence="2" type="ORF">GMRT_13487</name>
</gene>
<dbReference type="GO" id="GO:0006646">
    <property type="term" value="P:phosphatidylethanolamine biosynthetic process"/>
    <property type="evidence" value="ECO:0007669"/>
    <property type="project" value="TreeGrafter"/>
</dbReference>
<dbReference type="Gene3D" id="3.90.1200.10">
    <property type="match status" value="1"/>
</dbReference>
<evidence type="ECO:0000256" key="1">
    <source>
        <dbReference type="ARBA" id="ARBA00038211"/>
    </source>
</evidence>
<dbReference type="PANTHER" id="PTHR22603">
    <property type="entry name" value="CHOLINE/ETHANOALAMINE KINASE"/>
    <property type="match status" value="1"/>
</dbReference>
<keyword evidence="3" id="KW-1185">Reference proteome</keyword>
<protein>
    <submittedName>
        <fullName evidence="2">Putative Ethanolamine kinase</fullName>
    </submittedName>
</protein>
<dbReference type="GO" id="GO:0004305">
    <property type="term" value="F:ethanolamine kinase activity"/>
    <property type="evidence" value="ECO:0007669"/>
    <property type="project" value="TreeGrafter"/>
</dbReference>
<dbReference type="GO" id="GO:0004103">
    <property type="term" value="F:choline kinase activity"/>
    <property type="evidence" value="ECO:0007669"/>
    <property type="project" value="TreeGrafter"/>
</dbReference>
<keyword evidence="2" id="KW-0418">Kinase</keyword>
<proteinExistence type="inferred from homology"/>
<evidence type="ECO:0000313" key="2">
    <source>
        <dbReference type="EMBL" id="TNJ28000.1"/>
    </source>
</evidence>
<dbReference type="VEuPathDB" id="GiardiaDB:GMRT_13487"/>
<evidence type="ECO:0000313" key="3">
    <source>
        <dbReference type="Proteomes" id="UP000315496"/>
    </source>
</evidence>
<dbReference type="PANTHER" id="PTHR22603:SF93">
    <property type="entry name" value="RE24176P"/>
    <property type="match status" value="1"/>
</dbReference>
<reference evidence="2 3" key="1">
    <citation type="submission" date="2019-05" db="EMBL/GenBank/DDBJ databases">
        <title>The compact genome of Giardia muris reveals important steps in the evolution of intestinal protozoan parasites.</title>
        <authorList>
            <person name="Xu F."/>
            <person name="Jimenez-Gonzalez A."/>
            <person name="Einarsson E."/>
            <person name="Astvaldsson A."/>
            <person name="Peirasmaki D."/>
            <person name="Eckmann L."/>
            <person name="Andersson J.O."/>
            <person name="Svard S.G."/>
            <person name="Jerlstrom-Hultqvist J."/>
        </authorList>
    </citation>
    <scope>NUCLEOTIDE SEQUENCE [LARGE SCALE GENOMIC DNA]</scope>
    <source>
        <strain evidence="2 3">Roberts-Thomson</strain>
    </source>
</reference>
<dbReference type="GO" id="GO:0005737">
    <property type="term" value="C:cytoplasm"/>
    <property type="evidence" value="ECO:0007669"/>
    <property type="project" value="TreeGrafter"/>
</dbReference>
<dbReference type="SUPFAM" id="SSF56112">
    <property type="entry name" value="Protein kinase-like (PK-like)"/>
    <property type="match status" value="1"/>
</dbReference>